<gene>
    <name evidence="2" type="ordered locus">PYCH_12460</name>
</gene>
<feature type="coiled-coil region" evidence="1">
    <location>
        <begin position="149"/>
        <end position="321"/>
    </location>
</feature>
<dbReference type="HOGENOM" id="CLU_827997_0_0_2"/>
<dbReference type="EMBL" id="CP002779">
    <property type="protein sequence ID" value="AEH24924.1"/>
    <property type="molecule type" value="Genomic_DNA"/>
</dbReference>
<name>F8AF94_PYRYC</name>
<proteinExistence type="predicted"/>
<keyword evidence="1" id="KW-0175">Coiled coil</keyword>
<evidence type="ECO:0000313" key="3">
    <source>
        <dbReference type="Proteomes" id="UP000008386"/>
    </source>
</evidence>
<sequence length="332" mass="38834">MFGRKKKERLSWSFIQNRYPDVAEGLKSLREWDSVKASLADAERLGDYSILALHAIVALKRELHTEIEMVSERLYTLSSKLDALRTDADNSYKRLEKEIAQIKDILDELERRTLLISNVEKMLPRLAELEEKMATYPLEVAERLEKRYIKELQEKAETLIREIVEEKIEELEERLNTKGFGPEAIREVLTKYEKALLENVELKKELERKDKLIRELSAKVSKLQEGAKKVEEIEKRVDEYKRLAEEVATIRAKLAQITGRYNVQDALKALEKEFIPRSKVEELAKSVKKLMEENEELKKENERLRKELERINQAVKVLIEEGLITTQLSQEG</sequence>
<dbReference type="KEGG" id="pya:PYCH_12460"/>
<feature type="coiled-coil region" evidence="1">
    <location>
        <begin position="85"/>
        <end position="112"/>
    </location>
</feature>
<dbReference type="GeneID" id="10837819"/>
<evidence type="ECO:0000256" key="1">
    <source>
        <dbReference type="SAM" id="Coils"/>
    </source>
</evidence>
<protein>
    <submittedName>
        <fullName evidence="2">Uncharacterized protein</fullName>
    </submittedName>
</protein>
<dbReference type="STRING" id="529709.PYCH_12460"/>
<accession>F8AF94</accession>
<dbReference type="eggNOG" id="arCOG05851">
    <property type="taxonomic scope" value="Archaea"/>
</dbReference>
<keyword evidence="3" id="KW-1185">Reference proteome</keyword>
<dbReference type="Proteomes" id="UP000008386">
    <property type="component" value="Chromosome"/>
</dbReference>
<evidence type="ECO:0000313" key="2">
    <source>
        <dbReference type="EMBL" id="AEH24924.1"/>
    </source>
</evidence>
<organism evidence="2 3">
    <name type="scientific">Pyrococcus yayanosii (strain CH1 / JCM 16557)</name>
    <dbReference type="NCBI Taxonomy" id="529709"/>
    <lineage>
        <taxon>Archaea</taxon>
        <taxon>Methanobacteriati</taxon>
        <taxon>Methanobacteriota</taxon>
        <taxon>Thermococci</taxon>
        <taxon>Thermococcales</taxon>
        <taxon>Thermococcaceae</taxon>
        <taxon>Pyrococcus</taxon>
    </lineage>
</organism>
<reference evidence="2 3" key="1">
    <citation type="journal article" date="2011" name="J. Bacteriol.">
        <title>Complete genome sequence of the obligate piezophilic hyperthermophilic archaeon Pyrococcus yayanosii CH1.</title>
        <authorList>
            <person name="Jun X."/>
            <person name="Lupeng L."/>
            <person name="Minjuan X."/>
            <person name="Oger P."/>
            <person name="Fengping W."/>
            <person name="Jebbar M."/>
            <person name="Xiang X."/>
        </authorList>
    </citation>
    <scope>NUCLEOTIDE SEQUENCE [LARGE SCALE GENOMIC DNA]</scope>
    <source>
        <strain evidence="3">CH1 / JCM 16557</strain>
    </source>
</reference>
<dbReference type="OrthoDB" id="86153at2157"/>
<dbReference type="AlphaFoldDB" id="F8AF94"/>
<dbReference type="RefSeq" id="WP_013905980.1">
    <property type="nucleotide sequence ID" value="NC_015680.1"/>
</dbReference>